<dbReference type="Proteomes" id="UP000602198">
    <property type="component" value="Unassembled WGS sequence"/>
</dbReference>
<feature type="transmembrane region" description="Helical" evidence="1">
    <location>
        <begin position="93"/>
        <end position="112"/>
    </location>
</feature>
<dbReference type="EMBL" id="JAERRJ010000002">
    <property type="protein sequence ID" value="MBL1073823.1"/>
    <property type="molecule type" value="Genomic_DNA"/>
</dbReference>
<dbReference type="RefSeq" id="WP_201944343.1">
    <property type="nucleotide sequence ID" value="NZ_JAERRJ010000002.1"/>
</dbReference>
<organism evidence="2 3">
    <name type="scientific">Nocardia acididurans</name>
    <dbReference type="NCBI Taxonomy" id="2802282"/>
    <lineage>
        <taxon>Bacteria</taxon>
        <taxon>Bacillati</taxon>
        <taxon>Actinomycetota</taxon>
        <taxon>Actinomycetes</taxon>
        <taxon>Mycobacteriales</taxon>
        <taxon>Nocardiaceae</taxon>
        <taxon>Nocardia</taxon>
    </lineage>
</organism>
<gene>
    <name evidence="2" type="ORF">JK358_05405</name>
</gene>
<evidence type="ECO:0000313" key="2">
    <source>
        <dbReference type="EMBL" id="MBL1073823.1"/>
    </source>
</evidence>
<keyword evidence="1" id="KW-0812">Transmembrane</keyword>
<feature type="transmembrane region" description="Helical" evidence="1">
    <location>
        <begin position="12"/>
        <end position="35"/>
    </location>
</feature>
<sequence length="138" mass="14517">MGRDDSMAPVTVRLAAAGIAIHAINHLIVLVIPPTGWNVGTVYHLLGAPVYAALLLPILAGCGWARVTITVLLGCQFAGRFVVWILFPESGVRLALLAGWALSLAVLTLLWLPRASRRHFRASALPAAGRAVPGADPA</sequence>
<reference evidence="2 3" key="1">
    <citation type="submission" date="2021-01" db="EMBL/GenBank/DDBJ databases">
        <title>WGS of actinomycetes isolated from Thailand.</title>
        <authorList>
            <person name="Thawai C."/>
        </authorList>
    </citation>
    <scope>NUCLEOTIDE SEQUENCE [LARGE SCALE GENOMIC DNA]</scope>
    <source>
        <strain evidence="2 3">LPG 2</strain>
    </source>
</reference>
<keyword evidence="1" id="KW-1133">Transmembrane helix</keyword>
<protein>
    <submittedName>
        <fullName evidence="2">Uncharacterized protein</fullName>
    </submittedName>
</protein>
<name>A0ABS1M3V1_9NOCA</name>
<keyword evidence="1" id="KW-0472">Membrane</keyword>
<evidence type="ECO:0000313" key="3">
    <source>
        <dbReference type="Proteomes" id="UP000602198"/>
    </source>
</evidence>
<accession>A0ABS1M3V1</accession>
<proteinExistence type="predicted"/>
<feature type="transmembrane region" description="Helical" evidence="1">
    <location>
        <begin position="41"/>
        <end position="60"/>
    </location>
</feature>
<comment type="caution">
    <text evidence="2">The sequence shown here is derived from an EMBL/GenBank/DDBJ whole genome shotgun (WGS) entry which is preliminary data.</text>
</comment>
<keyword evidence="3" id="KW-1185">Reference proteome</keyword>
<evidence type="ECO:0000256" key="1">
    <source>
        <dbReference type="SAM" id="Phobius"/>
    </source>
</evidence>